<evidence type="ECO:0000313" key="3">
    <source>
        <dbReference type="Proteomes" id="UP000065504"/>
    </source>
</evidence>
<evidence type="ECO:0000256" key="1">
    <source>
        <dbReference type="SAM" id="MobiDB-lite"/>
    </source>
</evidence>
<sequence>MNRVDAAPFAPAPERNGVAGSHRLPCTRRRAHAGFRRRHRAQAIRTPMRGRVRDRQTLKRFSVYAR</sequence>
<gene>
    <name evidence="2" type="ORF">WM16_26975</name>
</gene>
<dbReference type="AlphaFoldDB" id="A0A108C345"/>
<organism evidence="2 3">
    <name type="scientific">Burkholderia ubonensis</name>
    <dbReference type="NCBI Taxonomy" id="101571"/>
    <lineage>
        <taxon>Bacteria</taxon>
        <taxon>Pseudomonadati</taxon>
        <taxon>Pseudomonadota</taxon>
        <taxon>Betaproteobacteria</taxon>
        <taxon>Burkholderiales</taxon>
        <taxon>Burkholderiaceae</taxon>
        <taxon>Burkholderia</taxon>
        <taxon>Burkholderia cepacia complex</taxon>
    </lineage>
</organism>
<feature type="region of interest" description="Disordered" evidence="1">
    <location>
        <begin position="1"/>
        <end position="40"/>
    </location>
</feature>
<evidence type="ECO:0000313" key="2">
    <source>
        <dbReference type="EMBL" id="KWK67153.1"/>
    </source>
</evidence>
<protein>
    <submittedName>
        <fullName evidence="2">Uncharacterized protein</fullName>
    </submittedName>
</protein>
<reference evidence="2 3" key="1">
    <citation type="submission" date="2015-11" db="EMBL/GenBank/DDBJ databases">
        <title>Expanding the genomic diversity of Burkholderia species for the development of highly accurate diagnostics.</title>
        <authorList>
            <person name="Sahl J."/>
            <person name="Keim P."/>
            <person name="Wagner D."/>
        </authorList>
    </citation>
    <scope>NUCLEOTIDE SEQUENCE [LARGE SCALE GENOMIC DNA]</scope>
    <source>
        <strain evidence="2 3">MSMB782WGS</strain>
    </source>
</reference>
<dbReference type="EMBL" id="LPLU01000126">
    <property type="protein sequence ID" value="KWK67153.1"/>
    <property type="molecule type" value="Genomic_DNA"/>
</dbReference>
<dbReference type="Proteomes" id="UP000065504">
    <property type="component" value="Unassembled WGS sequence"/>
</dbReference>
<proteinExistence type="predicted"/>
<comment type="caution">
    <text evidence="2">The sequence shown here is derived from an EMBL/GenBank/DDBJ whole genome shotgun (WGS) entry which is preliminary data.</text>
</comment>
<accession>A0A108C345</accession>
<feature type="compositionally biased region" description="Basic residues" evidence="1">
    <location>
        <begin position="25"/>
        <end position="40"/>
    </location>
</feature>
<name>A0A108C345_9BURK</name>